<reference evidence="2" key="2">
    <citation type="submission" date="2015-01" db="EMBL/GenBank/DDBJ databases">
        <title>Evolutionary Origins and Diversification of the Mycorrhizal Mutualists.</title>
        <authorList>
            <consortium name="DOE Joint Genome Institute"/>
            <consortium name="Mycorrhizal Genomics Consortium"/>
            <person name="Kohler A."/>
            <person name="Kuo A."/>
            <person name="Nagy L.G."/>
            <person name="Floudas D."/>
            <person name="Copeland A."/>
            <person name="Barry K.W."/>
            <person name="Cichocki N."/>
            <person name="Veneault-Fourrey C."/>
            <person name="LaButti K."/>
            <person name="Lindquist E.A."/>
            <person name="Lipzen A."/>
            <person name="Lundell T."/>
            <person name="Morin E."/>
            <person name="Murat C."/>
            <person name="Riley R."/>
            <person name="Ohm R."/>
            <person name="Sun H."/>
            <person name="Tunlid A."/>
            <person name="Henrissat B."/>
            <person name="Grigoriev I.V."/>
            <person name="Hibbett D.S."/>
            <person name="Martin F."/>
        </authorList>
    </citation>
    <scope>NUCLEOTIDE SEQUENCE [LARGE SCALE GENOMIC DNA]</scope>
    <source>
        <strain evidence="2">Marx 270</strain>
    </source>
</reference>
<keyword evidence="2" id="KW-1185">Reference proteome</keyword>
<dbReference type="HOGENOM" id="CLU_1806979_0_0_1"/>
<dbReference type="Proteomes" id="UP000054217">
    <property type="component" value="Unassembled WGS sequence"/>
</dbReference>
<evidence type="ECO:0000313" key="1">
    <source>
        <dbReference type="EMBL" id="KIO09979.1"/>
    </source>
</evidence>
<sequence>MIGRVPEQEWSSRTVMMSTSLAGDQGRVGESLQPVAELCRVMRDDKGRTTFQFLFATGKLTSLEAQTAEATAVFKQPDHPTLCTVSVSLISADALVTYTNRFNPEFCSPRRVTSVLVTHAKHGHSPNLPEKYPAGGALPLTLG</sequence>
<evidence type="ECO:0000313" key="2">
    <source>
        <dbReference type="Proteomes" id="UP000054217"/>
    </source>
</evidence>
<dbReference type="EMBL" id="KN831953">
    <property type="protein sequence ID" value="KIO09979.1"/>
    <property type="molecule type" value="Genomic_DNA"/>
</dbReference>
<dbReference type="InParanoid" id="A0A0C3PNJ9"/>
<organism evidence="1 2">
    <name type="scientific">Pisolithus tinctorius Marx 270</name>
    <dbReference type="NCBI Taxonomy" id="870435"/>
    <lineage>
        <taxon>Eukaryota</taxon>
        <taxon>Fungi</taxon>
        <taxon>Dikarya</taxon>
        <taxon>Basidiomycota</taxon>
        <taxon>Agaricomycotina</taxon>
        <taxon>Agaricomycetes</taxon>
        <taxon>Agaricomycetidae</taxon>
        <taxon>Boletales</taxon>
        <taxon>Sclerodermatineae</taxon>
        <taxon>Pisolithaceae</taxon>
        <taxon>Pisolithus</taxon>
    </lineage>
</organism>
<protein>
    <submittedName>
        <fullName evidence="1">Uncharacterized protein</fullName>
    </submittedName>
</protein>
<accession>A0A0C3PNJ9</accession>
<proteinExistence type="predicted"/>
<dbReference type="AlphaFoldDB" id="A0A0C3PNJ9"/>
<gene>
    <name evidence="1" type="ORF">M404DRAFT_21636</name>
</gene>
<name>A0A0C3PNJ9_PISTI</name>
<reference evidence="1 2" key="1">
    <citation type="submission" date="2014-04" db="EMBL/GenBank/DDBJ databases">
        <authorList>
            <consortium name="DOE Joint Genome Institute"/>
            <person name="Kuo A."/>
            <person name="Kohler A."/>
            <person name="Costa M.D."/>
            <person name="Nagy L.G."/>
            <person name="Floudas D."/>
            <person name="Copeland A."/>
            <person name="Barry K.W."/>
            <person name="Cichocki N."/>
            <person name="Veneault-Fourrey C."/>
            <person name="LaButti K."/>
            <person name="Lindquist E.A."/>
            <person name="Lipzen A."/>
            <person name="Lundell T."/>
            <person name="Morin E."/>
            <person name="Murat C."/>
            <person name="Sun H."/>
            <person name="Tunlid A."/>
            <person name="Henrissat B."/>
            <person name="Grigoriev I.V."/>
            <person name="Hibbett D.S."/>
            <person name="Martin F."/>
            <person name="Nordberg H.P."/>
            <person name="Cantor M.N."/>
            <person name="Hua S.X."/>
        </authorList>
    </citation>
    <scope>NUCLEOTIDE SEQUENCE [LARGE SCALE GENOMIC DNA]</scope>
    <source>
        <strain evidence="1 2">Marx 270</strain>
    </source>
</reference>